<dbReference type="InterPro" id="IPR002563">
    <property type="entry name" value="Flavin_Rdtase-like_dom"/>
</dbReference>
<reference evidence="3" key="1">
    <citation type="submission" date="2023-03" db="EMBL/GenBank/DDBJ databases">
        <title>Actinorhabdospora filicis NBRC 111898.</title>
        <authorList>
            <person name="Ichikawa N."/>
            <person name="Sato H."/>
            <person name="Tonouchi N."/>
        </authorList>
    </citation>
    <scope>NUCLEOTIDE SEQUENCE</scope>
    <source>
        <strain evidence="3">NBRC 111898</strain>
    </source>
</reference>
<keyword evidence="4" id="KW-1185">Reference proteome</keyword>
<dbReference type="InterPro" id="IPR012349">
    <property type="entry name" value="Split_barrel_FMN-bd"/>
</dbReference>
<dbReference type="AlphaFoldDB" id="A0A9W6SK19"/>
<accession>A0A9W6SK19</accession>
<evidence type="ECO:0000256" key="1">
    <source>
        <dbReference type="SAM" id="MobiDB-lite"/>
    </source>
</evidence>
<dbReference type="GO" id="GO:0010181">
    <property type="term" value="F:FMN binding"/>
    <property type="evidence" value="ECO:0007669"/>
    <property type="project" value="InterPro"/>
</dbReference>
<dbReference type="Gene3D" id="2.30.110.10">
    <property type="entry name" value="Electron Transport, Fmn-binding Protein, Chain A"/>
    <property type="match status" value="1"/>
</dbReference>
<dbReference type="EMBL" id="BSTX01000002">
    <property type="protein sequence ID" value="GLZ78464.1"/>
    <property type="molecule type" value="Genomic_DNA"/>
</dbReference>
<sequence>MNTAPEPGAMIHTDHPFATPEGDRDPARRLRGRLTAPVTVWTSGKTGLTVSSMMVAAGEPASVCALLDPDSDLAETLGDNGRAVINILRWPHRTLADVFAGLHPSPGGMFRTGDWTDGPIGPILADAAGTALVTVTDRRPLGWSDLITATIDEVTLPEGAGDLLAYTRGRYRNLGQ</sequence>
<dbReference type="Proteomes" id="UP001165079">
    <property type="component" value="Unassembled WGS sequence"/>
</dbReference>
<evidence type="ECO:0000313" key="4">
    <source>
        <dbReference type="Proteomes" id="UP001165079"/>
    </source>
</evidence>
<comment type="caution">
    <text evidence="3">The sequence shown here is derived from an EMBL/GenBank/DDBJ whole genome shotgun (WGS) entry which is preliminary data.</text>
</comment>
<feature type="region of interest" description="Disordered" evidence="1">
    <location>
        <begin position="1"/>
        <end position="24"/>
    </location>
</feature>
<dbReference type="SMART" id="SM00903">
    <property type="entry name" value="Flavin_Reduct"/>
    <property type="match status" value="1"/>
</dbReference>
<name>A0A9W6SK19_9ACTN</name>
<dbReference type="SUPFAM" id="SSF50475">
    <property type="entry name" value="FMN-binding split barrel"/>
    <property type="match status" value="1"/>
</dbReference>
<protein>
    <recommendedName>
        <fullName evidence="2">Flavin reductase like domain-containing protein</fullName>
    </recommendedName>
</protein>
<evidence type="ECO:0000313" key="3">
    <source>
        <dbReference type="EMBL" id="GLZ78464.1"/>
    </source>
</evidence>
<feature type="domain" description="Flavin reductase like" evidence="2">
    <location>
        <begin position="31"/>
        <end position="173"/>
    </location>
</feature>
<dbReference type="Pfam" id="PF01613">
    <property type="entry name" value="Flavin_Reduct"/>
    <property type="match status" value="1"/>
</dbReference>
<proteinExistence type="predicted"/>
<gene>
    <name evidence="3" type="ORF">Afil01_32710</name>
</gene>
<dbReference type="RefSeq" id="WP_285663616.1">
    <property type="nucleotide sequence ID" value="NZ_BSTX01000002.1"/>
</dbReference>
<organism evidence="3 4">
    <name type="scientific">Actinorhabdospora filicis</name>
    <dbReference type="NCBI Taxonomy" id="1785913"/>
    <lineage>
        <taxon>Bacteria</taxon>
        <taxon>Bacillati</taxon>
        <taxon>Actinomycetota</taxon>
        <taxon>Actinomycetes</taxon>
        <taxon>Micromonosporales</taxon>
        <taxon>Micromonosporaceae</taxon>
        <taxon>Actinorhabdospora</taxon>
    </lineage>
</organism>
<dbReference type="GO" id="GO:0016646">
    <property type="term" value="F:oxidoreductase activity, acting on the CH-NH group of donors, NAD or NADP as acceptor"/>
    <property type="evidence" value="ECO:0007669"/>
    <property type="project" value="UniProtKB-ARBA"/>
</dbReference>
<evidence type="ECO:0000259" key="2">
    <source>
        <dbReference type="SMART" id="SM00903"/>
    </source>
</evidence>